<proteinExistence type="predicted"/>
<keyword evidence="3" id="KW-1185">Reference proteome</keyword>
<gene>
    <name evidence="2" type="ORF">GCM10009827_085480</name>
</gene>
<evidence type="ECO:0000313" key="2">
    <source>
        <dbReference type="EMBL" id="GAA1551775.1"/>
    </source>
</evidence>
<evidence type="ECO:0000256" key="1">
    <source>
        <dbReference type="SAM" id="MobiDB-lite"/>
    </source>
</evidence>
<accession>A0ABN2C5S9</accession>
<sequence>MISSWGYLSQIMKTVTRRLAVRRADLDAGVFDVPEECVEALRHMVTVPVALEHKAKGITTARQVFCATLQQDIGWQFGGIEWPEDVRPGVFVTLIWRAAKDEVVLRTAPLAEPMRVDNAVYYHEYDPKVVTRDYKPGAANWSKVLHTIRHLGHVLDDGSAVFAEADLPRRSGLGKGSRGTFLLRNAVDQLLREGYVTRVDGSVDATGHPSYPALDGDEPAEMLLYAPLVEPAPHPDEPGEPSDRREHWVNGFLRRLPPGAHASERQLSLHQQTVEQDELDESELPPGYTFVKKHHRNG</sequence>
<protein>
    <submittedName>
        <fullName evidence="2">Uncharacterized protein</fullName>
    </submittedName>
</protein>
<organism evidence="2 3">
    <name type="scientific">Dactylosporangium maewongense</name>
    <dbReference type="NCBI Taxonomy" id="634393"/>
    <lineage>
        <taxon>Bacteria</taxon>
        <taxon>Bacillati</taxon>
        <taxon>Actinomycetota</taxon>
        <taxon>Actinomycetes</taxon>
        <taxon>Micromonosporales</taxon>
        <taxon>Micromonosporaceae</taxon>
        <taxon>Dactylosporangium</taxon>
    </lineage>
</organism>
<feature type="compositionally biased region" description="Polar residues" evidence="1">
    <location>
        <begin position="265"/>
        <end position="274"/>
    </location>
</feature>
<comment type="caution">
    <text evidence="2">The sequence shown here is derived from an EMBL/GenBank/DDBJ whole genome shotgun (WGS) entry which is preliminary data.</text>
</comment>
<evidence type="ECO:0000313" key="3">
    <source>
        <dbReference type="Proteomes" id="UP001501470"/>
    </source>
</evidence>
<name>A0ABN2C5S9_9ACTN</name>
<feature type="region of interest" description="Disordered" evidence="1">
    <location>
        <begin position="259"/>
        <end position="298"/>
    </location>
</feature>
<dbReference type="EMBL" id="BAAAQD010000022">
    <property type="protein sequence ID" value="GAA1551775.1"/>
    <property type="molecule type" value="Genomic_DNA"/>
</dbReference>
<dbReference type="Proteomes" id="UP001501470">
    <property type="component" value="Unassembled WGS sequence"/>
</dbReference>
<reference evidence="2 3" key="1">
    <citation type="journal article" date="2019" name="Int. J. Syst. Evol. Microbiol.">
        <title>The Global Catalogue of Microorganisms (GCM) 10K type strain sequencing project: providing services to taxonomists for standard genome sequencing and annotation.</title>
        <authorList>
            <consortium name="The Broad Institute Genomics Platform"/>
            <consortium name="The Broad Institute Genome Sequencing Center for Infectious Disease"/>
            <person name="Wu L."/>
            <person name="Ma J."/>
        </authorList>
    </citation>
    <scope>NUCLEOTIDE SEQUENCE [LARGE SCALE GENOMIC DNA]</scope>
    <source>
        <strain evidence="2 3">JCM 15933</strain>
    </source>
</reference>